<evidence type="ECO:0000313" key="1">
    <source>
        <dbReference type="EMBL" id="ACR37146.1"/>
    </source>
</evidence>
<organism evidence="1">
    <name type="scientific">Zea mays</name>
    <name type="common">Maize</name>
    <dbReference type="NCBI Taxonomy" id="4577"/>
    <lineage>
        <taxon>Eukaryota</taxon>
        <taxon>Viridiplantae</taxon>
        <taxon>Streptophyta</taxon>
        <taxon>Embryophyta</taxon>
        <taxon>Tracheophyta</taxon>
        <taxon>Spermatophyta</taxon>
        <taxon>Magnoliopsida</taxon>
        <taxon>Liliopsida</taxon>
        <taxon>Poales</taxon>
        <taxon>Poaceae</taxon>
        <taxon>PACMAD clade</taxon>
        <taxon>Panicoideae</taxon>
        <taxon>Andropogonodae</taxon>
        <taxon>Andropogoneae</taxon>
        <taxon>Tripsacinae</taxon>
        <taxon>Zea</taxon>
    </lineage>
</organism>
<protein>
    <submittedName>
        <fullName evidence="1">Uncharacterized protein</fullName>
    </submittedName>
</protein>
<accession>C4J7J6</accession>
<sequence length="24" mass="2816">MIFAWIWLSKCLVVRSSNRFSSGQ</sequence>
<dbReference type="EMBL" id="BT086793">
    <property type="protein sequence ID" value="ACR37146.1"/>
    <property type="molecule type" value="mRNA"/>
</dbReference>
<dbReference type="AlphaFoldDB" id="C4J7J6"/>
<reference evidence="1" key="1">
    <citation type="journal article" date="2009" name="PLoS Genet.">
        <title>Sequencing, mapping, and analysis of 27,455 maize full-length cDNAs.</title>
        <authorList>
            <person name="Soderlund C."/>
            <person name="Descour A."/>
            <person name="Kudrna D."/>
            <person name="Bomhoff M."/>
            <person name="Boyd L."/>
            <person name="Currie J."/>
            <person name="Angelova A."/>
            <person name="Collura K."/>
            <person name="Wissotski M."/>
            <person name="Ashley E."/>
            <person name="Morrow D."/>
            <person name="Fernandes J."/>
            <person name="Walbot V."/>
            <person name="Yu Y."/>
        </authorList>
    </citation>
    <scope>NUCLEOTIDE SEQUENCE</scope>
    <source>
        <strain evidence="1">B73</strain>
    </source>
</reference>
<proteinExistence type="evidence at transcript level"/>
<name>C4J7J6_MAIZE</name>